<dbReference type="Pfam" id="PF12833">
    <property type="entry name" value="HTH_18"/>
    <property type="match status" value="1"/>
</dbReference>
<dbReference type="GO" id="GO:0003700">
    <property type="term" value="F:DNA-binding transcription factor activity"/>
    <property type="evidence" value="ECO:0007669"/>
    <property type="project" value="InterPro"/>
</dbReference>
<dbReference type="EMBL" id="FQTU01000006">
    <property type="protein sequence ID" value="SHE75711.1"/>
    <property type="molecule type" value="Genomic_DNA"/>
</dbReference>
<dbReference type="Pfam" id="PF02311">
    <property type="entry name" value="AraC_binding"/>
    <property type="match status" value="1"/>
</dbReference>
<dbReference type="PRINTS" id="PR00032">
    <property type="entry name" value="HTHARAC"/>
</dbReference>
<dbReference type="Gene3D" id="1.10.10.60">
    <property type="entry name" value="Homeodomain-like"/>
    <property type="match status" value="2"/>
</dbReference>
<dbReference type="Gene3D" id="2.60.120.10">
    <property type="entry name" value="Jelly Rolls"/>
    <property type="match status" value="1"/>
</dbReference>
<dbReference type="PANTHER" id="PTHR43280">
    <property type="entry name" value="ARAC-FAMILY TRANSCRIPTIONAL REGULATOR"/>
    <property type="match status" value="1"/>
</dbReference>
<dbReference type="GO" id="GO:0043565">
    <property type="term" value="F:sequence-specific DNA binding"/>
    <property type="evidence" value="ECO:0007669"/>
    <property type="project" value="InterPro"/>
</dbReference>
<protein>
    <submittedName>
        <fullName evidence="5">Transcriptional regulator, AraC family</fullName>
    </submittedName>
</protein>
<evidence type="ECO:0000256" key="2">
    <source>
        <dbReference type="ARBA" id="ARBA00023125"/>
    </source>
</evidence>
<evidence type="ECO:0000256" key="3">
    <source>
        <dbReference type="ARBA" id="ARBA00023163"/>
    </source>
</evidence>
<feature type="domain" description="HTH araC/xylS-type" evidence="4">
    <location>
        <begin position="187"/>
        <end position="284"/>
    </location>
</feature>
<accession>A0A1M4W364</accession>
<dbReference type="InterPro" id="IPR009057">
    <property type="entry name" value="Homeodomain-like_sf"/>
</dbReference>
<evidence type="ECO:0000259" key="4">
    <source>
        <dbReference type="PROSITE" id="PS01124"/>
    </source>
</evidence>
<gene>
    <name evidence="5" type="ORF">SAMN02746064_01152</name>
</gene>
<dbReference type="SUPFAM" id="SSF51215">
    <property type="entry name" value="Regulatory protein AraC"/>
    <property type="match status" value="1"/>
</dbReference>
<reference evidence="5 6" key="1">
    <citation type="submission" date="2016-11" db="EMBL/GenBank/DDBJ databases">
        <authorList>
            <person name="Jaros S."/>
            <person name="Januszkiewicz K."/>
            <person name="Wedrychowicz H."/>
        </authorList>
    </citation>
    <scope>NUCLEOTIDE SEQUENCE [LARGE SCALE GENOMIC DNA]</scope>
    <source>
        <strain evidence="5 6">DSM 14828</strain>
    </source>
</reference>
<proteinExistence type="predicted"/>
<evidence type="ECO:0000313" key="6">
    <source>
        <dbReference type="Proteomes" id="UP000184251"/>
    </source>
</evidence>
<dbReference type="AlphaFoldDB" id="A0A1M4W364"/>
<keyword evidence="3" id="KW-0804">Transcription</keyword>
<dbReference type="InterPro" id="IPR020449">
    <property type="entry name" value="Tscrpt_reg_AraC-type_HTH"/>
</dbReference>
<dbReference type="PROSITE" id="PS01124">
    <property type="entry name" value="HTH_ARAC_FAMILY_2"/>
    <property type="match status" value="1"/>
</dbReference>
<dbReference type="SMART" id="SM00342">
    <property type="entry name" value="HTH_ARAC"/>
    <property type="match status" value="1"/>
</dbReference>
<dbReference type="InterPro" id="IPR037923">
    <property type="entry name" value="HTH-like"/>
</dbReference>
<evidence type="ECO:0000313" key="5">
    <source>
        <dbReference type="EMBL" id="SHE75711.1"/>
    </source>
</evidence>
<dbReference type="InterPro" id="IPR014710">
    <property type="entry name" value="RmlC-like_jellyroll"/>
</dbReference>
<dbReference type="STRING" id="1120975.SAMN02746064_01152"/>
<dbReference type="Proteomes" id="UP000184251">
    <property type="component" value="Unassembled WGS sequence"/>
</dbReference>
<organism evidence="5 6">
    <name type="scientific">Alkalibacter saccharofermentans DSM 14828</name>
    <dbReference type="NCBI Taxonomy" id="1120975"/>
    <lineage>
        <taxon>Bacteria</taxon>
        <taxon>Bacillati</taxon>
        <taxon>Bacillota</taxon>
        <taxon>Clostridia</taxon>
        <taxon>Eubacteriales</taxon>
        <taxon>Eubacteriaceae</taxon>
        <taxon>Alkalibacter</taxon>
    </lineage>
</organism>
<name>A0A1M4W364_9FIRM</name>
<sequence>MRKNSMRTHMKRQEMLGNDFEIYHYLDKTIRSVTLHHHDFYEIYYLISGEVEYYIEGKIHQLSPGDIVLINTTELHQARINEKESGYERLVLWINKNYLQELSSRETALTDIFEDDKRKSVVSLGFHDEKAVTGIFQKLIDLGKYNRLGLDLLKKAYVTELMINIMNIVFVEDLKSSTEAQKSALIDEMISFINENLTDELTMDMLAEKFFLSKYHLSREFKKYTNVSVYQYIKKKRLIKAKEYILNSEPVSEIYLKCGFGDYSNFLKAFKNEYGMTPKQFKDNMYNNKNDSP</sequence>
<dbReference type="PANTHER" id="PTHR43280:SF34">
    <property type="entry name" value="ARAC-FAMILY TRANSCRIPTIONAL REGULATOR"/>
    <property type="match status" value="1"/>
</dbReference>
<keyword evidence="2" id="KW-0238">DNA-binding</keyword>
<evidence type="ECO:0000256" key="1">
    <source>
        <dbReference type="ARBA" id="ARBA00023015"/>
    </source>
</evidence>
<dbReference type="RefSeq" id="WP_242945385.1">
    <property type="nucleotide sequence ID" value="NZ_FQTU01000006.1"/>
</dbReference>
<dbReference type="SUPFAM" id="SSF46689">
    <property type="entry name" value="Homeodomain-like"/>
    <property type="match status" value="2"/>
</dbReference>
<keyword evidence="6" id="KW-1185">Reference proteome</keyword>
<dbReference type="InterPro" id="IPR018060">
    <property type="entry name" value="HTH_AraC"/>
</dbReference>
<keyword evidence="1" id="KW-0805">Transcription regulation</keyword>
<dbReference type="InterPro" id="IPR003313">
    <property type="entry name" value="AraC-bd"/>
</dbReference>